<proteinExistence type="predicted"/>
<dbReference type="Proteomes" id="UP000014071">
    <property type="component" value="Unassembled WGS sequence"/>
</dbReference>
<evidence type="ECO:0000313" key="2">
    <source>
        <dbReference type="EMBL" id="GAC95050.1"/>
    </source>
</evidence>
<feature type="region of interest" description="Disordered" evidence="1">
    <location>
        <begin position="135"/>
        <end position="161"/>
    </location>
</feature>
<dbReference type="STRING" id="1305764.R9PAC5"/>
<dbReference type="Pfam" id="PF02330">
    <property type="entry name" value="MAM33"/>
    <property type="match status" value="1"/>
</dbReference>
<dbReference type="InterPro" id="IPR036561">
    <property type="entry name" value="MAM33_sf"/>
</dbReference>
<dbReference type="HOGENOM" id="CLU_072692_0_0_1"/>
<gene>
    <name evidence="2" type="ORF">PHSY_002625</name>
</gene>
<dbReference type="Gene3D" id="3.10.280.10">
    <property type="entry name" value="Mitochondrial glycoprotein"/>
    <property type="match status" value="1"/>
</dbReference>
<organism evidence="2 3">
    <name type="scientific">Pseudozyma hubeiensis (strain SY62)</name>
    <name type="common">Yeast</name>
    <dbReference type="NCBI Taxonomy" id="1305764"/>
    <lineage>
        <taxon>Eukaryota</taxon>
        <taxon>Fungi</taxon>
        <taxon>Dikarya</taxon>
        <taxon>Basidiomycota</taxon>
        <taxon>Ustilaginomycotina</taxon>
        <taxon>Ustilaginomycetes</taxon>
        <taxon>Ustilaginales</taxon>
        <taxon>Ustilaginaceae</taxon>
        <taxon>Pseudozyma</taxon>
    </lineage>
</organism>
<evidence type="ECO:0000256" key="1">
    <source>
        <dbReference type="SAM" id="MobiDB-lite"/>
    </source>
</evidence>
<dbReference type="GO" id="GO:0005759">
    <property type="term" value="C:mitochondrial matrix"/>
    <property type="evidence" value="ECO:0007669"/>
    <property type="project" value="InterPro"/>
</dbReference>
<dbReference type="InterPro" id="IPR003428">
    <property type="entry name" value="MAM33"/>
</dbReference>
<sequence length="277" mass="30569">MIARNLSRAVLRAARAPRAANTSNALSLARTASIRPTVTPAGSRLFTSTRSLLSQGETDAELVSKLATELSYEQENSNLFAPDSSPTAEPGFVTEFKQAGIWKLIDTPGLDEVSLSREFGNEHISILFSVGDLDTTGALPEDGEDGTPGEVDGAPEQSEQPQFPIRISATITKPSGGAIMMDAFVQDGELNIDNIAYYKDKDMATRIDADADFQRRGYYLGPQFETLDDAVQNQWYQFWAERGVDANLALFIPNYAEYKEQREYCSWLANMRDFINA</sequence>
<name>R9PAC5_PSEHS</name>
<dbReference type="OrthoDB" id="278212at2759"/>
<dbReference type="GO" id="GO:0042256">
    <property type="term" value="P:cytosolic ribosome assembly"/>
    <property type="evidence" value="ECO:0007669"/>
    <property type="project" value="TreeGrafter"/>
</dbReference>
<reference evidence="3" key="1">
    <citation type="journal article" date="2013" name="Genome Announc.">
        <title>Draft genome sequence of the basidiomycetous yeast-like fungus Pseudozyma hubeiensis SY62, which produces an abundant amount of the biosurfactant mannosylerythritol lipids.</title>
        <authorList>
            <person name="Konishi M."/>
            <person name="Hatada Y."/>
            <person name="Horiuchi J."/>
        </authorList>
    </citation>
    <scope>NUCLEOTIDE SEQUENCE [LARGE SCALE GENOMIC DNA]</scope>
    <source>
        <strain evidence="3">SY62</strain>
    </source>
</reference>
<dbReference type="GeneID" id="24107916"/>
<accession>R9PAC5</accession>
<evidence type="ECO:0000313" key="3">
    <source>
        <dbReference type="Proteomes" id="UP000014071"/>
    </source>
</evidence>
<dbReference type="SUPFAM" id="SSF54529">
    <property type="entry name" value="Mitochondrial glycoprotein MAM33-like"/>
    <property type="match status" value="1"/>
</dbReference>
<dbReference type="RefSeq" id="XP_012188637.1">
    <property type="nucleotide sequence ID" value="XM_012333247.1"/>
</dbReference>
<dbReference type="PANTHER" id="PTHR10826:SF1">
    <property type="entry name" value="COMPLEMENT COMPONENT 1 Q SUBCOMPONENT-BINDING PROTEIN, MITOCHONDRIAL"/>
    <property type="match status" value="1"/>
</dbReference>
<dbReference type="EMBL" id="DF238790">
    <property type="protein sequence ID" value="GAC95050.1"/>
    <property type="molecule type" value="Genomic_DNA"/>
</dbReference>
<dbReference type="PANTHER" id="PTHR10826">
    <property type="entry name" value="COMPLEMENT COMPONENT 1"/>
    <property type="match status" value="1"/>
</dbReference>
<keyword evidence="3" id="KW-1185">Reference proteome</keyword>
<protein>
    <submittedName>
        <fullName evidence="2">Regulatory protein</fullName>
    </submittedName>
</protein>
<dbReference type="eggNOG" id="KOG2536">
    <property type="taxonomic scope" value="Eukaryota"/>
</dbReference>
<dbReference type="AlphaFoldDB" id="R9PAC5"/>